<sequence>MIYTAIGRFTLRADHVNSLKEKRSIVSGLKNRVSSRFNASSCEAELMDSHKDIVIGVAVVSGSKEAAMREMDKIADFIDLNREAELVSEEIDIHSF</sequence>
<proteinExistence type="predicted"/>
<dbReference type="InterPro" id="IPR036746">
    <property type="entry name" value="TT1725-like_sf"/>
</dbReference>
<evidence type="ECO:0000313" key="1">
    <source>
        <dbReference type="EMBL" id="MBP1918184.1"/>
    </source>
</evidence>
<reference evidence="1 2" key="1">
    <citation type="submission" date="2021-03" db="EMBL/GenBank/DDBJ databases">
        <title>Genomic Encyclopedia of Type Strains, Phase IV (KMG-IV): sequencing the most valuable type-strain genomes for metagenomic binning, comparative biology and taxonomic classification.</title>
        <authorList>
            <person name="Goeker M."/>
        </authorList>
    </citation>
    <scope>NUCLEOTIDE SEQUENCE [LARGE SCALE GENOMIC DNA]</scope>
    <source>
        <strain evidence="1 2">DSM 6139</strain>
    </source>
</reference>
<evidence type="ECO:0000313" key="2">
    <source>
        <dbReference type="Proteomes" id="UP001519271"/>
    </source>
</evidence>
<dbReference type="PANTHER" id="PTHR36441:SF1">
    <property type="entry name" value="DUF503 DOMAIN-CONTAINING PROTEIN"/>
    <property type="match status" value="1"/>
</dbReference>
<dbReference type="RefSeq" id="WP_209458420.1">
    <property type="nucleotide sequence ID" value="NZ_JAGGKC010000003.1"/>
</dbReference>
<gene>
    <name evidence="1" type="ORF">J2Z34_000655</name>
</gene>
<dbReference type="SUPFAM" id="SSF103007">
    <property type="entry name" value="Hypothetical protein TT1725"/>
    <property type="match status" value="1"/>
</dbReference>
<dbReference type="Proteomes" id="UP001519271">
    <property type="component" value="Unassembled WGS sequence"/>
</dbReference>
<dbReference type="Pfam" id="PF04456">
    <property type="entry name" value="DUF503"/>
    <property type="match status" value="1"/>
</dbReference>
<accession>A0ABS4G0W9</accession>
<keyword evidence="2" id="KW-1185">Reference proteome</keyword>
<dbReference type="EMBL" id="JAGGKC010000003">
    <property type="protein sequence ID" value="MBP1918184.1"/>
    <property type="molecule type" value="Genomic_DNA"/>
</dbReference>
<dbReference type="InterPro" id="IPR007546">
    <property type="entry name" value="DUF503"/>
</dbReference>
<dbReference type="Gene3D" id="3.30.70.1120">
    <property type="entry name" value="TT1725-like"/>
    <property type="match status" value="1"/>
</dbReference>
<organism evidence="1 2">
    <name type="scientific">Youngiibacter multivorans</name>
    <dbReference type="NCBI Taxonomy" id="937251"/>
    <lineage>
        <taxon>Bacteria</taxon>
        <taxon>Bacillati</taxon>
        <taxon>Bacillota</taxon>
        <taxon>Clostridia</taxon>
        <taxon>Eubacteriales</taxon>
        <taxon>Clostridiaceae</taxon>
        <taxon>Youngiibacter</taxon>
    </lineage>
</organism>
<name>A0ABS4G0W9_9CLOT</name>
<dbReference type="PANTHER" id="PTHR36441">
    <property type="entry name" value="HYPOTHETICAL CYTOSOLIC PROTEIN"/>
    <property type="match status" value="1"/>
</dbReference>
<protein>
    <submittedName>
        <fullName evidence="1">Uncharacterized protein YlxP (DUF503 family)</fullName>
    </submittedName>
</protein>
<comment type="caution">
    <text evidence="1">The sequence shown here is derived from an EMBL/GenBank/DDBJ whole genome shotgun (WGS) entry which is preliminary data.</text>
</comment>